<organism evidence="10 11">
    <name type="scientific">Alicyclobacillus tolerans</name>
    <dbReference type="NCBI Taxonomy" id="90970"/>
    <lineage>
        <taxon>Bacteria</taxon>
        <taxon>Bacillati</taxon>
        <taxon>Bacillota</taxon>
        <taxon>Bacilli</taxon>
        <taxon>Bacillales</taxon>
        <taxon>Alicyclobacillaceae</taxon>
        <taxon>Alicyclobacillus</taxon>
    </lineage>
</organism>
<evidence type="ECO:0000256" key="4">
    <source>
        <dbReference type="ARBA" id="ARBA00022679"/>
    </source>
</evidence>
<dbReference type="Gene3D" id="3.40.50.150">
    <property type="entry name" value="Vaccinia Virus protein VP39"/>
    <property type="match status" value="1"/>
</dbReference>
<feature type="binding site" evidence="7 8">
    <location>
        <position position="56"/>
    </location>
    <ligand>
        <name>S-adenosyl-L-methionine</name>
        <dbReference type="ChEBI" id="CHEBI:59789"/>
    </ligand>
</feature>
<evidence type="ECO:0000256" key="8">
    <source>
        <dbReference type="PROSITE-ProRule" id="PRU01026"/>
    </source>
</evidence>
<feature type="binding site" evidence="7 8">
    <location>
        <position position="127"/>
    </location>
    <ligand>
        <name>S-adenosyl-L-methionine</name>
        <dbReference type="ChEBI" id="CHEBI:59789"/>
    </ligand>
</feature>
<dbReference type="InterPro" id="IPR029063">
    <property type="entry name" value="SAM-dependent_MTases_sf"/>
</dbReference>
<feature type="domain" description="Ribosomal RNA adenine methylase transferase N-terminal" evidence="9">
    <location>
        <begin position="36"/>
        <end position="212"/>
    </location>
</feature>
<dbReference type="Pfam" id="PF00398">
    <property type="entry name" value="RrnaAD"/>
    <property type="match status" value="1"/>
</dbReference>
<accession>A0ABT9LYT8</accession>
<evidence type="ECO:0000256" key="5">
    <source>
        <dbReference type="ARBA" id="ARBA00022691"/>
    </source>
</evidence>
<evidence type="ECO:0000256" key="6">
    <source>
        <dbReference type="ARBA" id="ARBA00022884"/>
    </source>
</evidence>
<comment type="caution">
    <text evidence="10">The sequence shown here is derived from an EMBL/GenBank/DDBJ whole genome shotgun (WGS) entry which is preliminary data.</text>
</comment>
<name>A0ABT9LYT8_9BACL</name>
<dbReference type="Gene3D" id="1.10.8.100">
    <property type="entry name" value="Ribosomal RNA adenine dimethylase-like, domain 2"/>
    <property type="match status" value="1"/>
</dbReference>
<sequence>MKPDITRPSVLRELLGRHGFTLKKQLGQNFLIDSHALDSIVDAADIHADTSVIEIGPGAGVLTTRLAERAARVLAVEKDESLRPVLEEVLSGTDNVTLLFADALEVSLEDWVGQHWGEVKRLVVAANLPYYITTPLLFHILESNLPVSDMVILVQKEVADRLLAKPGGKDYGVLTVMAQWRAEVQRVVNVSANCFLPPPTVESSVVRLAVRSQPPYPLQREAALRKVVRAAFGMRRKTLDNALAGGLSLSKSAVTHLLACAQIDGKRRGETLDLQEFARLANAFVENGVQ</sequence>
<dbReference type="SMART" id="SM00650">
    <property type="entry name" value="rADc"/>
    <property type="match status" value="1"/>
</dbReference>
<dbReference type="PANTHER" id="PTHR11727">
    <property type="entry name" value="DIMETHYLADENOSINE TRANSFERASE"/>
    <property type="match status" value="1"/>
</dbReference>
<keyword evidence="1 7" id="KW-0963">Cytoplasm</keyword>
<feature type="binding site" evidence="7 8">
    <location>
        <position position="77"/>
    </location>
    <ligand>
        <name>S-adenosyl-L-methionine</name>
        <dbReference type="ChEBI" id="CHEBI:59789"/>
    </ligand>
</feature>
<keyword evidence="2 7" id="KW-0698">rRNA processing</keyword>
<feature type="binding site" evidence="7 8">
    <location>
        <position position="102"/>
    </location>
    <ligand>
        <name>S-adenosyl-L-methionine</name>
        <dbReference type="ChEBI" id="CHEBI:59789"/>
    </ligand>
</feature>
<evidence type="ECO:0000259" key="9">
    <source>
        <dbReference type="SMART" id="SM00650"/>
    </source>
</evidence>
<keyword evidence="3 7" id="KW-0489">Methyltransferase</keyword>
<dbReference type="InterPro" id="IPR023165">
    <property type="entry name" value="rRNA_Ade_diMease-like_C"/>
</dbReference>
<evidence type="ECO:0000256" key="2">
    <source>
        <dbReference type="ARBA" id="ARBA00022552"/>
    </source>
</evidence>
<keyword evidence="6 7" id="KW-0694">RNA-binding</keyword>
<protein>
    <recommendedName>
        <fullName evidence="7">Ribosomal RNA small subunit methyltransferase A</fullName>
        <ecNumber evidence="7">2.1.1.182</ecNumber>
    </recommendedName>
    <alternativeName>
        <fullName evidence="7">16S rRNA (adenine(1518)-N(6)/adenine(1519)-N(6))-dimethyltransferase</fullName>
    </alternativeName>
    <alternativeName>
        <fullName evidence="7">16S rRNA dimethyladenosine transferase</fullName>
    </alternativeName>
    <alternativeName>
        <fullName evidence="7">16S rRNA dimethylase</fullName>
    </alternativeName>
    <alternativeName>
        <fullName evidence="7">S-adenosylmethionine-6-N', N'-adenosyl(rRNA) dimethyltransferase</fullName>
    </alternativeName>
</protein>
<dbReference type="RefSeq" id="WP_306955075.1">
    <property type="nucleotide sequence ID" value="NZ_JAURUO010000012.1"/>
</dbReference>
<dbReference type="InterPro" id="IPR001737">
    <property type="entry name" value="KsgA/Erm"/>
</dbReference>
<dbReference type="PROSITE" id="PS51689">
    <property type="entry name" value="SAM_RNA_A_N6_MT"/>
    <property type="match status" value="1"/>
</dbReference>
<comment type="similarity">
    <text evidence="7">Belongs to the class I-like SAM-binding methyltransferase superfamily. rRNA adenine N(6)-methyltransferase family. RsmA subfamily.</text>
</comment>
<dbReference type="HAMAP" id="MF_00607">
    <property type="entry name" value="16SrRNA_methyltr_A"/>
    <property type="match status" value="1"/>
</dbReference>
<dbReference type="PANTHER" id="PTHR11727:SF7">
    <property type="entry name" value="DIMETHYLADENOSINE TRANSFERASE-RELATED"/>
    <property type="match status" value="1"/>
</dbReference>
<dbReference type="InterPro" id="IPR020598">
    <property type="entry name" value="rRNA_Ade_methylase_Trfase_N"/>
</dbReference>
<feature type="binding site" evidence="7 8">
    <location>
        <position position="31"/>
    </location>
    <ligand>
        <name>S-adenosyl-L-methionine</name>
        <dbReference type="ChEBI" id="CHEBI:59789"/>
    </ligand>
</feature>
<dbReference type="GO" id="GO:0052908">
    <property type="term" value="F:16S rRNA (adenine(1518)-N(6)/adenine(1519)-N(6))-dimethyltransferase activity"/>
    <property type="evidence" value="ECO:0007669"/>
    <property type="project" value="UniProtKB-EC"/>
</dbReference>
<comment type="subcellular location">
    <subcellularLocation>
        <location evidence="7">Cytoplasm</location>
    </subcellularLocation>
</comment>
<dbReference type="SUPFAM" id="SSF53335">
    <property type="entry name" value="S-adenosyl-L-methionine-dependent methyltransferases"/>
    <property type="match status" value="1"/>
</dbReference>
<gene>
    <name evidence="7" type="primary">rsmA</name>
    <name evidence="7" type="synonym">ksgA</name>
    <name evidence="10" type="ORF">J2S04_002276</name>
</gene>
<dbReference type="InterPro" id="IPR011530">
    <property type="entry name" value="rRNA_adenine_dimethylase"/>
</dbReference>
<evidence type="ECO:0000313" key="11">
    <source>
        <dbReference type="Proteomes" id="UP001229209"/>
    </source>
</evidence>
<dbReference type="EC" id="2.1.1.182" evidence="7"/>
<feature type="binding site" evidence="7 8">
    <location>
        <position position="29"/>
    </location>
    <ligand>
        <name>S-adenosyl-L-methionine</name>
        <dbReference type="ChEBI" id="CHEBI:59789"/>
    </ligand>
</feature>
<keyword evidence="5 7" id="KW-0949">S-adenosyl-L-methionine</keyword>
<keyword evidence="4 7" id="KW-0808">Transferase</keyword>
<evidence type="ECO:0000256" key="7">
    <source>
        <dbReference type="HAMAP-Rule" id="MF_00607"/>
    </source>
</evidence>
<dbReference type="NCBIfam" id="TIGR00755">
    <property type="entry name" value="ksgA"/>
    <property type="match status" value="1"/>
</dbReference>
<evidence type="ECO:0000313" key="10">
    <source>
        <dbReference type="EMBL" id="MDP9729306.1"/>
    </source>
</evidence>
<keyword evidence="11" id="KW-1185">Reference proteome</keyword>
<dbReference type="CDD" id="cd02440">
    <property type="entry name" value="AdoMet_MTases"/>
    <property type="match status" value="1"/>
</dbReference>
<comment type="catalytic activity">
    <reaction evidence="7">
        <text>adenosine(1518)/adenosine(1519) in 16S rRNA + 4 S-adenosyl-L-methionine = N(6)-dimethyladenosine(1518)/N(6)-dimethyladenosine(1519) in 16S rRNA + 4 S-adenosyl-L-homocysteine + 4 H(+)</text>
        <dbReference type="Rhea" id="RHEA:19609"/>
        <dbReference type="Rhea" id="RHEA-COMP:10232"/>
        <dbReference type="Rhea" id="RHEA-COMP:10233"/>
        <dbReference type="ChEBI" id="CHEBI:15378"/>
        <dbReference type="ChEBI" id="CHEBI:57856"/>
        <dbReference type="ChEBI" id="CHEBI:59789"/>
        <dbReference type="ChEBI" id="CHEBI:74411"/>
        <dbReference type="ChEBI" id="CHEBI:74493"/>
        <dbReference type="EC" id="2.1.1.182"/>
    </reaction>
</comment>
<comment type="function">
    <text evidence="7">Specifically dimethylates two adjacent adenosines (A1518 and A1519) in the loop of a conserved hairpin near the 3'-end of 16S rRNA in the 30S particle. May play a critical role in biogenesis of 30S subunits.</text>
</comment>
<dbReference type="InterPro" id="IPR020596">
    <property type="entry name" value="rRNA_Ade_Mease_Trfase_CS"/>
</dbReference>
<evidence type="ECO:0000256" key="3">
    <source>
        <dbReference type="ARBA" id="ARBA00022603"/>
    </source>
</evidence>
<dbReference type="EMBL" id="JAURUO010000012">
    <property type="protein sequence ID" value="MDP9729306.1"/>
    <property type="molecule type" value="Genomic_DNA"/>
</dbReference>
<proteinExistence type="inferred from homology"/>
<dbReference type="PROSITE" id="PS01131">
    <property type="entry name" value="RRNA_A_DIMETH"/>
    <property type="match status" value="1"/>
</dbReference>
<reference evidence="10 11" key="1">
    <citation type="submission" date="2023-07" db="EMBL/GenBank/DDBJ databases">
        <title>Genomic Encyclopedia of Type Strains, Phase IV (KMG-IV): sequencing the most valuable type-strain genomes for metagenomic binning, comparative biology and taxonomic classification.</title>
        <authorList>
            <person name="Goeker M."/>
        </authorList>
    </citation>
    <scope>NUCLEOTIDE SEQUENCE [LARGE SCALE GENOMIC DNA]</scope>
    <source>
        <strain evidence="10 11">DSM 25924</strain>
    </source>
</reference>
<evidence type="ECO:0000256" key="1">
    <source>
        <dbReference type="ARBA" id="ARBA00022490"/>
    </source>
</evidence>
<dbReference type="Proteomes" id="UP001229209">
    <property type="component" value="Unassembled WGS sequence"/>
</dbReference>